<evidence type="ECO:0000256" key="6">
    <source>
        <dbReference type="ARBA" id="ARBA00041201"/>
    </source>
</evidence>
<protein>
    <recommendedName>
        <fullName evidence="6">Sensory transduction protein RegX3</fullName>
    </recommendedName>
</protein>
<evidence type="ECO:0000259" key="9">
    <source>
        <dbReference type="PROSITE" id="PS50110"/>
    </source>
</evidence>
<keyword evidence="3" id="KW-0805">Transcription regulation</keyword>
<dbReference type="RefSeq" id="WP_093181538.1">
    <property type="nucleotide sequence ID" value="NZ_FMYH01000001.1"/>
</dbReference>
<evidence type="ECO:0000313" key="12">
    <source>
        <dbReference type="Proteomes" id="UP000199039"/>
    </source>
</evidence>
<accession>A0A1G6HY12</accession>
<evidence type="ECO:0000256" key="5">
    <source>
        <dbReference type="ARBA" id="ARBA00023163"/>
    </source>
</evidence>
<dbReference type="Pfam" id="PF00072">
    <property type="entry name" value="Response_reg"/>
    <property type="match status" value="1"/>
</dbReference>
<sequence length="232" mass="25664">MIRILVVEDEESYREPLTYQLTREGFDVVAVATGPEALAAYDAGGADLVLLDLMLPGLSGTEVCRELRQRGDVPVIMLTAKDGEIDKVVGLELGADDYVTKPYSFRELLARVRAVLRRRQPAPEPGDDPAEDLLTAGPVQMDVERHVVTVRGEVVSLPLKEFDLLEFLLRNAGRVLTRGQLIDRVWGSDYVGDTKTLDVHVKRLRAKVEADPATPELLLTVRGLGYKFVEIA</sequence>
<feature type="domain" description="OmpR/PhoB-type" evidence="10">
    <location>
        <begin position="131"/>
        <end position="230"/>
    </location>
</feature>
<dbReference type="PROSITE" id="PS51755">
    <property type="entry name" value="OMPR_PHOB"/>
    <property type="match status" value="1"/>
</dbReference>
<dbReference type="InterPro" id="IPR001789">
    <property type="entry name" value="Sig_transdc_resp-reg_receiver"/>
</dbReference>
<reference evidence="11 12" key="1">
    <citation type="submission" date="2016-09" db="EMBL/GenBank/DDBJ databases">
        <authorList>
            <person name="Capua I."/>
            <person name="De Benedictis P."/>
            <person name="Joannis T."/>
            <person name="Lombin L.H."/>
            <person name="Cattoli G."/>
        </authorList>
    </citation>
    <scope>NUCLEOTIDE SEQUENCE [LARGE SCALE GENOMIC DNA]</scope>
    <source>
        <strain evidence="11 12">ISLP-3</strain>
    </source>
</reference>
<dbReference type="PANTHER" id="PTHR48111:SF72">
    <property type="entry name" value="SENSORY TRANSDUCTION PROTEIN REGX3"/>
    <property type="match status" value="1"/>
</dbReference>
<evidence type="ECO:0000256" key="1">
    <source>
        <dbReference type="ARBA" id="ARBA00022553"/>
    </source>
</evidence>
<gene>
    <name evidence="11" type="ORF">SAMN05216410_1234</name>
</gene>
<dbReference type="CDD" id="cd00383">
    <property type="entry name" value="trans_reg_C"/>
    <property type="match status" value="1"/>
</dbReference>
<dbReference type="Gene3D" id="6.10.250.690">
    <property type="match status" value="1"/>
</dbReference>
<dbReference type="Proteomes" id="UP000199039">
    <property type="component" value="Unassembled WGS sequence"/>
</dbReference>
<dbReference type="PANTHER" id="PTHR48111">
    <property type="entry name" value="REGULATOR OF RPOS"/>
    <property type="match status" value="1"/>
</dbReference>
<dbReference type="GO" id="GO:0000976">
    <property type="term" value="F:transcription cis-regulatory region binding"/>
    <property type="evidence" value="ECO:0007669"/>
    <property type="project" value="TreeGrafter"/>
</dbReference>
<dbReference type="SUPFAM" id="SSF46894">
    <property type="entry name" value="C-terminal effector domain of the bipartite response regulators"/>
    <property type="match status" value="1"/>
</dbReference>
<dbReference type="GO" id="GO:0006355">
    <property type="term" value="P:regulation of DNA-templated transcription"/>
    <property type="evidence" value="ECO:0007669"/>
    <property type="project" value="InterPro"/>
</dbReference>
<proteinExistence type="predicted"/>
<dbReference type="EMBL" id="FMYH01000001">
    <property type="protein sequence ID" value="SDB98376.1"/>
    <property type="molecule type" value="Genomic_DNA"/>
</dbReference>
<keyword evidence="12" id="KW-1185">Reference proteome</keyword>
<evidence type="ECO:0000259" key="10">
    <source>
        <dbReference type="PROSITE" id="PS51755"/>
    </source>
</evidence>
<dbReference type="Gene3D" id="3.40.50.2300">
    <property type="match status" value="1"/>
</dbReference>
<dbReference type="InterPro" id="IPR039420">
    <property type="entry name" value="WalR-like"/>
</dbReference>
<evidence type="ECO:0000256" key="2">
    <source>
        <dbReference type="ARBA" id="ARBA00023012"/>
    </source>
</evidence>
<dbReference type="InterPro" id="IPR016032">
    <property type="entry name" value="Sig_transdc_resp-reg_C-effctor"/>
</dbReference>
<dbReference type="SMART" id="SM00862">
    <property type="entry name" value="Trans_reg_C"/>
    <property type="match status" value="1"/>
</dbReference>
<evidence type="ECO:0000256" key="4">
    <source>
        <dbReference type="ARBA" id="ARBA00023125"/>
    </source>
</evidence>
<dbReference type="FunFam" id="3.40.50.2300:FF:000001">
    <property type="entry name" value="DNA-binding response regulator PhoB"/>
    <property type="match status" value="1"/>
</dbReference>
<keyword evidence="2" id="KW-0902">Two-component regulatory system</keyword>
<feature type="DNA-binding region" description="OmpR/PhoB-type" evidence="8">
    <location>
        <begin position="131"/>
        <end position="230"/>
    </location>
</feature>
<dbReference type="InterPro" id="IPR011006">
    <property type="entry name" value="CheY-like_superfamily"/>
</dbReference>
<dbReference type="PROSITE" id="PS50110">
    <property type="entry name" value="RESPONSE_REGULATORY"/>
    <property type="match status" value="1"/>
</dbReference>
<name>A0A1G6HY12_9MICO</name>
<dbReference type="SMART" id="SM00448">
    <property type="entry name" value="REC"/>
    <property type="match status" value="1"/>
</dbReference>
<dbReference type="GO" id="GO:0000156">
    <property type="term" value="F:phosphorelay response regulator activity"/>
    <property type="evidence" value="ECO:0007669"/>
    <property type="project" value="TreeGrafter"/>
</dbReference>
<keyword evidence="4 8" id="KW-0238">DNA-binding</keyword>
<organism evidence="11 12">
    <name type="scientific">Sanguibacter gelidistatuariae</name>
    <dbReference type="NCBI Taxonomy" id="1814289"/>
    <lineage>
        <taxon>Bacteria</taxon>
        <taxon>Bacillati</taxon>
        <taxon>Actinomycetota</taxon>
        <taxon>Actinomycetes</taxon>
        <taxon>Micrococcales</taxon>
        <taxon>Sanguibacteraceae</taxon>
        <taxon>Sanguibacter</taxon>
    </lineage>
</organism>
<dbReference type="Gene3D" id="1.10.10.10">
    <property type="entry name" value="Winged helix-like DNA-binding domain superfamily/Winged helix DNA-binding domain"/>
    <property type="match status" value="1"/>
</dbReference>
<evidence type="ECO:0000256" key="8">
    <source>
        <dbReference type="PROSITE-ProRule" id="PRU01091"/>
    </source>
</evidence>
<dbReference type="OrthoDB" id="162434at2"/>
<dbReference type="InterPro" id="IPR001867">
    <property type="entry name" value="OmpR/PhoB-type_DNA-bd"/>
</dbReference>
<evidence type="ECO:0000313" key="11">
    <source>
        <dbReference type="EMBL" id="SDB98376.1"/>
    </source>
</evidence>
<dbReference type="STRING" id="1814289.SAMN05216410_1234"/>
<keyword evidence="1 7" id="KW-0597">Phosphoprotein</keyword>
<dbReference type="FunFam" id="1.10.10.10:FF:000110">
    <property type="entry name" value="DNA-binding response regulator RegX3"/>
    <property type="match status" value="1"/>
</dbReference>
<evidence type="ECO:0000256" key="3">
    <source>
        <dbReference type="ARBA" id="ARBA00023015"/>
    </source>
</evidence>
<dbReference type="InterPro" id="IPR036388">
    <property type="entry name" value="WH-like_DNA-bd_sf"/>
</dbReference>
<dbReference type="AlphaFoldDB" id="A0A1G6HY12"/>
<feature type="domain" description="Response regulatory" evidence="9">
    <location>
        <begin position="3"/>
        <end position="116"/>
    </location>
</feature>
<dbReference type="GO" id="GO:0032993">
    <property type="term" value="C:protein-DNA complex"/>
    <property type="evidence" value="ECO:0007669"/>
    <property type="project" value="TreeGrafter"/>
</dbReference>
<evidence type="ECO:0000256" key="7">
    <source>
        <dbReference type="PROSITE-ProRule" id="PRU00169"/>
    </source>
</evidence>
<dbReference type="Pfam" id="PF00486">
    <property type="entry name" value="Trans_reg_C"/>
    <property type="match status" value="1"/>
</dbReference>
<dbReference type="GO" id="GO:0005829">
    <property type="term" value="C:cytosol"/>
    <property type="evidence" value="ECO:0007669"/>
    <property type="project" value="TreeGrafter"/>
</dbReference>
<dbReference type="SUPFAM" id="SSF52172">
    <property type="entry name" value="CheY-like"/>
    <property type="match status" value="1"/>
</dbReference>
<feature type="modified residue" description="4-aspartylphosphate" evidence="7">
    <location>
        <position position="52"/>
    </location>
</feature>
<keyword evidence="5" id="KW-0804">Transcription</keyword>